<dbReference type="OrthoDB" id="5445630at2"/>
<organism evidence="1 2">
    <name type="scientific">Caballeronia concitans</name>
    <dbReference type="NCBI Taxonomy" id="1777133"/>
    <lineage>
        <taxon>Bacteria</taxon>
        <taxon>Pseudomonadati</taxon>
        <taxon>Pseudomonadota</taxon>
        <taxon>Betaproteobacteria</taxon>
        <taxon>Burkholderiales</taxon>
        <taxon>Burkholderiaceae</taxon>
        <taxon>Caballeronia</taxon>
    </lineage>
</organism>
<comment type="caution">
    <text evidence="1">The sequence shown here is derived from an EMBL/GenBank/DDBJ whole genome shotgun (WGS) entry which is preliminary data.</text>
</comment>
<evidence type="ECO:0000313" key="1">
    <source>
        <dbReference type="EMBL" id="SAL28968.1"/>
    </source>
</evidence>
<dbReference type="Proteomes" id="UP000198263">
    <property type="component" value="Unassembled WGS sequence"/>
</dbReference>
<reference evidence="1 2" key="1">
    <citation type="submission" date="2016-01" db="EMBL/GenBank/DDBJ databases">
        <authorList>
            <person name="Peeters C."/>
        </authorList>
    </citation>
    <scope>NUCLEOTIDE SEQUENCE [LARGE SCALE GENOMIC DNA]</scope>
    <source>
        <strain evidence="1">LMG 29315</strain>
    </source>
</reference>
<protein>
    <submittedName>
        <fullName evidence="1">Uncharacterized protein</fullName>
    </submittedName>
</protein>
<dbReference type="RefSeq" id="WP_052449938.1">
    <property type="nucleotide sequence ID" value="NZ_FCNV02000003.1"/>
</dbReference>
<sequence length="252" mass="27920">MQNSIRIGSRSLALYRRRDAVFARPKDRERASQAARAFLADSFRWEHDHAFISRVCALLELDEDDAQNARWRVRRAIESGELVTVPDRPSSGLRCSRGDDVPRPRSFTFTFTFTFTPSQLFARGASVAAAVRAFTPPTLPRLPANDFFAIVAAEPGDVLPDGRIATALSDAAPFDYVPDELSDGAIDVAASTNNPRYAAKMLGYDDTTFSDMIHAIKPQNGLRPSDNLTFYDDGSVAFKGRMLDDNIHNYAP</sequence>
<evidence type="ECO:0000313" key="2">
    <source>
        <dbReference type="Proteomes" id="UP000198263"/>
    </source>
</evidence>
<accession>A0A658QWI3</accession>
<proteinExistence type="predicted"/>
<dbReference type="AlphaFoldDB" id="A0A658QWI3"/>
<name>A0A658QWI3_9BURK</name>
<gene>
    <name evidence="1" type="ORF">AWB72_02382</name>
</gene>
<keyword evidence="2" id="KW-1185">Reference proteome</keyword>
<dbReference type="EMBL" id="FCNV02000003">
    <property type="protein sequence ID" value="SAL28968.1"/>
    <property type="molecule type" value="Genomic_DNA"/>
</dbReference>